<dbReference type="EMBL" id="CP113524">
    <property type="protein sequence ID" value="WAJ24493.1"/>
    <property type="molecule type" value="Genomic_DNA"/>
</dbReference>
<protein>
    <submittedName>
        <fullName evidence="1">Nitrous oxide-stimulated promoter family protein</fullName>
    </submittedName>
</protein>
<evidence type="ECO:0000313" key="1">
    <source>
        <dbReference type="EMBL" id="WAJ24493.1"/>
    </source>
</evidence>
<organism evidence="1 2">
    <name type="scientific">Lacrimispora xylanolytica</name>
    <dbReference type="NCBI Taxonomy" id="29375"/>
    <lineage>
        <taxon>Bacteria</taxon>
        <taxon>Bacillati</taxon>
        <taxon>Bacillota</taxon>
        <taxon>Clostridia</taxon>
        <taxon>Lachnospirales</taxon>
        <taxon>Lachnospiraceae</taxon>
        <taxon>Lacrimispora</taxon>
    </lineage>
</organism>
<proteinExistence type="predicted"/>
<gene>
    <name evidence="1" type="ORF">OW255_02905</name>
</gene>
<name>A0ABY7AGA7_9FIRM</name>
<sequence>MNVSMNVQEKKQSEIKITYRMIALYCRKKHGTRNGLCKECQELEAYARNRTERCPFTETKTFCSQCKVHCYRDDMRERIREVMVFSGKRLFFRHPVMVIRHMIESRKEVES</sequence>
<dbReference type="NCBIfam" id="NF007714">
    <property type="entry name" value="PRK10410.1-2"/>
    <property type="match status" value="1"/>
</dbReference>
<accession>A0ABY7AGA7</accession>
<dbReference type="InterPro" id="IPR020483">
    <property type="entry name" value="Uncharacterised_YgbA"/>
</dbReference>
<dbReference type="Proteomes" id="UP001163115">
    <property type="component" value="Chromosome"/>
</dbReference>
<dbReference type="Pfam" id="PF11756">
    <property type="entry name" value="YgbA_NO"/>
    <property type="match status" value="1"/>
</dbReference>
<dbReference type="RefSeq" id="WP_268115587.1">
    <property type="nucleotide sequence ID" value="NZ_CP113524.1"/>
</dbReference>
<evidence type="ECO:0000313" key="2">
    <source>
        <dbReference type="Proteomes" id="UP001163115"/>
    </source>
</evidence>
<keyword evidence="2" id="KW-1185">Reference proteome</keyword>
<reference evidence="1" key="1">
    <citation type="submission" date="2022-11" db="EMBL/GenBank/DDBJ databases">
        <title>Lacrimispora xylanolytica sy1, complete genome.</title>
        <authorList>
            <person name="Choi S."/>
        </authorList>
    </citation>
    <scope>NUCLEOTIDE SEQUENCE</scope>
    <source>
        <strain evidence="1">Sy1</strain>
    </source>
</reference>